<proteinExistence type="predicted"/>
<dbReference type="Proteomes" id="UP001218188">
    <property type="component" value="Unassembled WGS sequence"/>
</dbReference>
<dbReference type="AlphaFoldDB" id="A0AAD6X290"/>
<protein>
    <submittedName>
        <fullName evidence="2">Uncharacterized protein</fullName>
    </submittedName>
</protein>
<evidence type="ECO:0000313" key="3">
    <source>
        <dbReference type="Proteomes" id="UP001218188"/>
    </source>
</evidence>
<accession>A0AAD6X290</accession>
<comment type="caution">
    <text evidence="2">The sequence shown here is derived from an EMBL/GenBank/DDBJ whole genome shotgun (WGS) entry which is preliminary data.</text>
</comment>
<organism evidence="2 3">
    <name type="scientific">Mycena alexandri</name>
    <dbReference type="NCBI Taxonomy" id="1745969"/>
    <lineage>
        <taxon>Eukaryota</taxon>
        <taxon>Fungi</taxon>
        <taxon>Dikarya</taxon>
        <taxon>Basidiomycota</taxon>
        <taxon>Agaricomycotina</taxon>
        <taxon>Agaricomycetes</taxon>
        <taxon>Agaricomycetidae</taxon>
        <taxon>Agaricales</taxon>
        <taxon>Marasmiineae</taxon>
        <taxon>Mycenaceae</taxon>
        <taxon>Mycena</taxon>
    </lineage>
</organism>
<name>A0AAD6X290_9AGAR</name>
<sequence length="96" mass="10761">MAVASTGFPPRNSTQFSSNVKREPIPGELDLREIQQRCLRVHLSQMSTPRLKPIKQPAQVSLRRTNASSAAASLDEAEIESSLIWIWIAFPRLSVF</sequence>
<gene>
    <name evidence="2" type="ORF">C8F04DRAFT_1258099</name>
</gene>
<dbReference type="EMBL" id="JARJCM010000044">
    <property type="protein sequence ID" value="KAJ7036248.1"/>
    <property type="molecule type" value="Genomic_DNA"/>
</dbReference>
<keyword evidence="3" id="KW-1185">Reference proteome</keyword>
<feature type="region of interest" description="Disordered" evidence="1">
    <location>
        <begin position="1"/>
        <end position="24"/>
    </location>
</feature>
<evidence type="ECO:0000313" key="2">
    <source>
        <dbReference type="EMBL" id="KAJ7036248.1"/>
    </source>
</evidence>
<reference evidence="2" key="1">
    <citation type="submission" date="2023-03" db="EMBL/GenBank/DDBJ databases">
        <title>Massive genome expansion in bonnet fungi (Mycena s.s.) driven by repeated elements and novel gene families across ecological guilds.</title>
        <authorList>
            <consortium name="Lawrence Berkeley National Laboratory"/>
            <person name="Harder C.B."/>
            <person name="Miyauchi S."/>
            <person name="Viragh M."/>
            <person name="Kuo A."/>
            <person name="Thoen E."/>
            <person name="Andreopoulos B."/>
            <person name="Lu D."/>
            <person name="Skrede I."/>
            <person name="Drula E."/>
            <person name="Henrissat B."/>
            <person name="Morin E."/>
            <person name="Kohler A."/>
            <person name="Barry K."/>
            <person name="LaButti K."/>
            <person name="Morin E."/>
            <person name="Salamov A."/>
            <person name="Lipzen A."/>
            <person name="Mereny Z."/>
            <person name="Hegedus B."/>
            <person name="Baldrian P."/>
            <person name="Stursova M."/>
            <person name="Weitz H."/>
            <person name="Taylor A."/>
            <person name="Grigoriev I.V."/>
            <person name="Nagy L.G."/>
            <person name="Martin F."/>
            <person name="Kauserud H."/>
        </authorList>
    </citation>
    <scope>NUCLEOTIDE SEQUENCE</scope>
    <source>
        <strain evidence="2">CBHHK200</strain>
    </source>
</reference>
<evidence type="ECO:0000256" key="1">
    <source>
        <dbReference type="SAM" id="MobiDB-lite"/>
    </source>
</evidence>